<gene>
    <name evidence="2" type="ORF">H4075_10140</name>
</gene>
<keyword evidence="3" id="KW-1185">Reference proteome</keyword>
<accession>A0A7G5XMP8</accession>
<organism evidence="2 3">
    <name type="scientific">Lacibacter sediminis</name>
    <dbReference type="NCBI Taxonomy" id="2760713"/>
    <lineage>
        <taxon>Bacteria</taxon>
        <taxon>Pseudomonadati</taxon>
        <taxon>Bacteroidota</taxon>
        <taxon>Chitinophagia</taxon>
        <taxon>Chitinophagales</taxon>
        <taxon>Chitinophagaceae</taxon>
        <taxon>Lacibacter</taxon>
    </lineage>
</organism>
<dbReference type="KEGG" id="lacs:H4075_10140"/>
<name>A0A7G5XMP8_9BACT</name>
<keyword evidence="1" id="KW-0175">Coiled coil</keyword>
<sequence length="126" mass="14325">MSVLPYASSISGVAIRPTKEGVIRHQALTAMEEQTNMQLDQIKQQIELLARQAQEIVKRKELSLMIYDAKLNFRPVIGQVYHLYQKNDDSYLLSMVSPKEWGGTGPFKQFVASAKLLADHTWMEVS</sequence>
<dbReference type="InterPro" id="IPR019534">
    <property type="entry name" value="DUF2452"/>
</dbReference>
<dbReference type="Pfam" id="PF10504">
    <property type="entry name" value="DUF2452"/>
    <property type="match status" value="1"/>
</dbReference>
<evidence type="ECO:0000313" key="3">
    <source>
        <dbReference type="Proteomes" id="UP000515344"/>
    </source>
</evidence>
<evidence type="ECO:0000313" key="2">
    <source>
        <dbReference type="EMBL" id="QNA46751.1"/>
    </source>
</evidence>
<protein>
    <submittedName>
        <fullName evidence="2">DUF2452 domain-containing protein</fullName>
    </submittedName>
</protein>
<proteinExistence type="predicted"/>
<evidence type="ECO:0000256" key="1">
    <source>
        <dbReference type="SAM" id="Coils"/>
    </source>
</evidence>
<dbReference type="EMBL" id="CP060007">
    <property type="protein sequence ID" value="QNA46751.1"/>
    <property type="molecule type" value="Genomic_DNA"/>
</dbReference>
<dbReference type="Proteomes" id="UP000515344">
    <property type="component" value="Chromosome"/>
</dbReference>
<dbReference type="AlphaFoldDB" id="A0A7G5XMP8"/>
<feature type="coiled-coil region" evidence="1">
    <location>
        <begin position="32"/>
        <end position="59"/>
    </location>
</feature>
<reference evidence="3" key="1">
    <citation type="submission" date="2020-08" db="EMBL/GenBank/DDBJ databases">
        <title>Lacibacter sp. S13-6-6 genome sequencing.</title>
        <authorList>
            <person name="Jin L."/>
        </authorList>
    </citation>
    <scope>NUCLEOTIDE SEQUENCE [LARGE SCALE GENOMIC DNA]</scope>
    <source>
        <strain evidence="3">S13-6-6</strain>
    </source>
</reference>